<keyword evidence="4 6" id="KW-0998">Cell outer membrane</keyword>
<keyword evidence="5 6" id="KW-0449">Lipoprotein</keyword>
<dbReference type="Pfam" id="PF04390">
    <property type="entry name" value="LptE"/>
    <property type="match status" value="1"/>
</dbReference>
<reference evidence="8" key="1">
    <citation type="submission" date="2017-08" db="EMBL/GenBank/DDBJ databases">
        <title>A dynamic microbial community with high functional redundancy inhabits the cold, oxic subseafloor aquifer.</title>
        <authorList>
            <person name="Tully B.J."/>
            <person name="Wheat C.G."/>
            <person name="Glazer B.T."/>
            <person name="Huber J.A."/>
        </authorList>
    </citation>
    <scope>NUCLEOTIDE SEQUENCE [LARGE SCALE GENOMIC DNA]</scope>
</reference>
<gene>
    <name evidence="6" type="primary">lptE</name>
    <name evidence="7" type="ORF">COA71_09815</name>
</gene>
<protein>
    <recommendedName>
        <fullName evidence="6">LPS-assembly lipoprotein LptE</fullName>
    </recommendedName>
</protein>
<dbReference type="PROSITE" id="PS51257">
    <property type="entry name" value="PROKAR_LIPOPROTEIN"/>
    <property type="match status" value="1"/>
</dbReference>
<dbReference type="PANTHER" id="PTHR38098">
    <property type="entry name" value="LPS-ASSEMBLY LIPOPROTEIN LPTE"/>
    <property type="match status" value="1"/>
</dbReference>
<dbReference type="InterPro" id="IPR007485">
    <property type="entry name" value="LPS_assembly_LptE"/>
</dbReference>
<dbReference type="GO" id="GO:0001530">
    <property type="term" value="F:lipopolysaccharide binding"/>
    <property type="evidence" value="ECO:0007669"/>
    <property type="project" value="TreeGrafter"/>
</dbReference>
<dbReference type="EMBL" id="NVWI01000007">
    <property type="protein sequence ID" value="PCJ40888.1"/>
    <property type="molecule type" value="Genomic_DNA"/>
</dbReference>
<name>A0A2A5CBJ4_9GAMM</name>
<comment type="subcellular location">
    <subcellularLocation>
        <location evidence="6">Cell outer membrane</location>
        <topology evidence="6">Lipid-anchor</topology>
    </subcellularLocation>
</comment>
<organism evidence="7 8">
    <name type="scientific">SAR86 cluster bacterium</name>
    <dbReference type="NCBI Taxonomy" id="2030880"/>
    <lineage>
        <taxon>Bacteria</taxon>
        <taxon>Pseudomonadati</taxon>
        <taxon>Pseudomonadota</taxon>
        <taxon>Gammaproteobacteria</taxon>
        <taxon>SAR86 cluster</taxon>
    </lineage>
</organism>
<evidence type="ECO:0000313" key="8">
    <source>
        <dbReference type="Proteomes" id="UP000228987"/>
    </source>
</evidence>
<dbReference type="GO" id="GO:1990351">
    <property type="term" value="C:transporter complex"/>
    <property type="evidence" value="ECO:0007669"/>
    <property type="project" value="TreeGrafter"/>
</dbReference>
<proteinExistence type="inferred from homology"/>
<evidence type="ECO:0000256" key="4">
    <source>
        <dbReference type="ARBA" id="ARBA00023237"/>
    </source>
</evidence>
<sequence length="161" mass="17928">MSKSILPIVITLLLLSSCGFTLRGSETQALSTTLQQVELTFNNSSNELGRMLRRRLTASGVDIVENSSTYKITLGDEQRRERIVSVNRNVRAGEYELTLMSSFQLENNGEAVISPEIISIDQTYAADPTNAAAKTNEAELVLNELRQALVEQILRRLQTVR</sequence>
<comment type="caution">
    <text evidence="7">The sequence shown here is derived from an EMBL/GenBank/DDBJ whole genome shotgun (WGS) entry which is preliminary data.</text>
</comment>
<dbReference type="GO" id="GO:0015920">
    <property type="term" value="P:lipopolysaccharide transport"/>
    <property type="evidence" value="ECO:0007669"/>
    <property type="project" value="TreeGrafter"/>
</dbReference>
<evidence type="ECO:0000256" key="5">
    <source>
        <dbReference type="ARBA" id="ARBA00023288"/>
    </source>
</evidence>
<evidence type="ECO:0000256" key="6">
    <source>
        <dbReference type="HAMAP-Rule" id="MF_01186"/>
    </source>
</evidence>
<evidence type="ECO:0000256" key="1">
    <source>
        <dbReference type="ARBA" id="ARBA00022729"/>
    </source>
</evidence>
<dbReference type="Proteomes" id="UP000228987">
    <property type="component" value="Unassembled WGS sequence"/>
</dbReference>
<dbReference type="GO" id="GO:0043165">
    <property type="term" value="P:Gram-negative-bacterium-type cell outer membrane assembly"/>
    <property type="evidence" value="ECO:0007669"/>
    <property type="project" value="UniProtKB-UniRule"/>
</dbReference>
<dbReference type="HAMAP" id="MF_01186">
    <property type="entry name" value="LPS_assembly_LptE"/>
    <property type="match status" value="1"/>
</dbReference>
<dbReference type="AlphaFoldDB" id="A0A2A5CBJ4"/>
<evidence type="ECO:0000256" key="2">
    <source>
        <dbReference type="ARBA" id="ARBA00023136"/>
    </source>
</evidence>
<comment type="subunit">
    <text evidence="6">Component of the lipopolysaccharide transport and assembly complex. Interacts with LptD.</text>
</comment>
<dbReference type="PANTHER" id="PTHR38098:SF1">
    <property type="entry name" value="LPS-ASSEMBLY LIPOPROTEIN LPTE"/>
    <property type="match status" value="1"/>
</dbReference>
<dbReference type="Gene3D" id="3.30.160.150">
    <property type="entry name" value="Lipoprotein like domain"/>
    <property type="match status" value="1"/>
</dbReference>
<accession>A0A2A5CBJ4</accession>
<keyword evidence="3 6" id="KW-0564">Palmitate</keyword>
<evidence type="ECO:0000313" key="7">
    <source>
        <dbReference type="EMBL" id="PCJ40888.1"/>
    </source>
</evidence>
<comment type="similarity">
    <text evidence="6">Belongs to the LptE lipoprotein family.</text>
</comment>
<keyword evidence="1 6" id="KW-0732">Signal</keyword>
<comment type="function">
    <text evidence="6">Together with LptD, is involved in the assembly of lipopolysaccharide (LPS) at the surface of the outer membrane. Required for the proper assembly of LptD. Binds LPS and may serve as the LPS recognition site at the outer membrane.</text>
</comment>
<evidence type="ECO:0000256" key="3">
    <source>
        <dbReference type="ARBA" id="ARBA00023139"/>
    </source>
</evidence>
<dbReference type="GO" id="GO:0009279">
    <property type="term" value="C:cell outer membrane"/>
    <property type="evidence" value="ECO:0007669"/>
    <property type="project" value="UniProtKB-SubCell"/>
</dbReference>
<keyword evidence="2 6" id="KW-0472">Membrane</keyword>